<evidence type="ECO:0000256" key="3">
    <source>
        <dbReference type="ARBA" id="ARBA00022946"/>
    </source>
</evidence>
<protein>
    <submittedName>
        <fullName evidence="8">39S ribosomal protein L41, mitochondrial</fullName>
    </submittedName>
</protein>
<evidence type="ECO:0000256" key="4">
    <source>
        <dbReference type="ARBA" id="ARBA00022980"/>
    </source>
</evidence>
<dbReference type="GeneID" id="101661248"/>
<sequence length="170" mass="18988">MRRRRPIGEAVAVKWGGAAVGRKRSAAWAAESGGAMGILTGVTRGLVRGADRMSQWTSKRGPRTFYKSRGAKRTGEHAPGHKFVVIKEMVPEFVVPDLTGFKLKPYVNYRVPEGLDTPLTAKELFLQTAAPAIEKDFKEGTFDPENLEKYGFEPTQEDKLFQLYPKNFAR</sequence>
<evidence type="ECO:0000256" key="6">
    <source>
        <dbReference type="ARBA" id="ARBA00023274"/>
    </source>
</evidence>
<gene>
    <name evidence="8" type="primary">MRPL41</name>
</gene>
<keyword evidence="6" id="KW-0687">Ribonucleoprotein</keyword>
<dbReference type="PANTHER" id="PTHR21338">
    <property type="entry name" value="MITOCHONDRIAL RIBOSOMAL PROTEIN L41"/>
    <property type="match status" value="1"/>
</dbReference>
<evidence type="ECO:0000256" key="5">
    <source>
        <dbReference type="ARBA" id="ARBA00023128"/>
    </source>
</evidence>
<evidence type="ECO:0000256" key="1">
    <source>
        <dbReference type="ARBA" id="ARBA00004173"/>
    </source>
</evidence>
<evidence type="ECO:0000313" key="8">
    <source>
        <dbReference type="RefSeq" id="XP_004714521.2"/>
    </source>
</evidence>
<evidence type="ECO:0000313" key="7">
    <source>
        <dbReference type="Proteomes" id="UP000694863"/>
    </source>
</evidence>
<dbReference type="RefSeq" id="XP_004714521.2">
    <property type="nucleotide sequence ID" value="XM_004714464.2"/>
</dbReference>
<keyword evidence="7" id="KW-1185">Reference proteome</keyword>
<reference evidence="8" key="1">
    <citation type="submission" date="2025-08" db="UniProtKB">
        <authorList>
            <consortium name="RefSeq"/>
        </authorList>
    </citation>
    <scope>IDENTIFICATION</scope>
</reference>
<keyword evidence="3" id="KW-0809">Transit peptide</keyword>
<comment type="similarity">
    <text evidence="2">Belongs to the mitochondrion-specific ribosomal protein mL41 family.</text>
</comment>
<comment type="subcellular location">
    <subcellularLocation>
        <location evidence="1">Mitochondrion</location>
    </subcellularLocation>
</comment>
<proteinExistence type="inferred from homology"/>
<dbReference type="Proteomes" id="UP000694863">
    <property type="component" value="Unplaced"/>
</dbReference>
<name>A0ABM0J4B1_ECHTE</name>
<organism evidence="7 8">
    <name type="scientific">Echinops telfairi</name>
    <name type="common">Lesser hedgehog tenrec</name>
    <dbReference type="NCBI Taxonomy" id="9371"/>
    <lineage>
        <taxon>Eukaryota</taxon>
        <taxon>Metazoa</taxon>
        <taxon>Chordata</taxon>
        <taxon>Craniata</taxon>
        <taxon>Vertebrata</taxon>
        <taxon>Euteleostomi</taxon>
        <taxon>Mammalia</taxon>
        <taxon>Eutheria</taxon>
        <taxon>Afrotheria</taxon>
        <taxon>Tenrecidae</taxon>
        <taxon>Tenrecinae</taxon>
        <taxon>Echinops</taxon>
    </lineage>
</organism>
<keyword evidence="4 8" id="KW-0689">Ribosomal protein</keyword>
<dbReference type="GO" id="GO:0005840">
    <property type="term" value="C:ribosome"/>
    <property type="evidence" value="ECO:0007669"/>
    <property type="project" value="UniProtKB-KW"/>
</dbReference>
<dbReference type="InterPro" id="IPR019189">
    <property type="entry name" value="Ribosomal_mL41"/>
</dbReference>
<accession>A0ABM0J4B1</accession>
<evidence type="ECO:0000256" key="2">
    <source>
        <dbReference type="ARBA" id="ARBA00010152"/>
    </source>
</evidence>
<dbReference type="PANTHER" id="PTHR21338:SF0">
    <property type="entry name" value="LARGE RIBOSOMAL SUBUNIT PROTEIN ML41"/>
    <property type="match status" value="1"/>
</dbReference>
<keyword evidence="5" id="KW-0496">Mitochondrion</keyword>
<dbReference type="Pfam" id="PF09809">
    <property type="entry name" value="MRP-L27"/>
    <property type="match status" value="1"/>
</dbReference>